<feature type="compositionally biased region" description="Polar residues" evidence="1">
    <location>
        <begin position="31"/>
        <end position="40"/>
    </location>
</feature>
<evidence type="ECO:0000256" key="1">
    <source>
        <dbReference type="SAM" id="MobiDB-lite"/>
    </source>
</evidence>
<proteinExistence type="predicted"/>
<reference evidence="2" key="1">
    <citation type="journal article" date="2020" name="Nature">
        <title>Giant virus diversity and host interactions through global metagenomics.</title>
        <authorList>
            <person name="Schulz F."/>
            <person name="Roux S."/>
            <person name="Paez-Espino D."/>
            <person name="Jungbluth S."/>
            <person name="Walsh D.A."/>
            <person name="Denef V.J."/>
            <person name="McMahon K.D."/>
            <person name="Konstantinidis K.T."/>
            <person name="Eloe-Fadrosh E.A."/>
            <person name="Kyrpides N.C."/>
            <person name="Woyke T."/>
        </authorList>
    </citation>
    <scope>NUCLEOTIDE SEQUENCE</scope>
    <source>
        <strain evidence="2">GVMAG-M-3300023174-189</strain>
    </source>
</reference>
<dbReference type="EMBL" id="MN739626">
    <property type="protein sequence ID" value="QHT16689.1"/>
    <property type="molecule type" value="Genomic_DNA"/>
</dbReference>
<feature type="region of interest" description="Disordered" evidence="1">
    <location>
        <begin position="1"/>
        <end position="61"/>
    </location>
</feature>
<accession>A0A6C0DLF2</accession>
<dbReference type="AlphaFoldDB" id="A0A6C0DLF2"/>
<name>A0A6C0DLF2_9ZZZZ</name>
<evidence type="ECO:0000313" key="2">
    <source>
        <dbReference type="EMBL" id="QHT16689.1"/>
    </source>
</evidence>
<feature type="compositionally biased region" description="Basic and acidic residues" evidence="1">
    <location>
        <begin position="43"/>
        <end position="56"/>
    </location>
</feature>
<protein>
    <submittedName>
        <fullName evidence="2">Uncharacterized protein</fullName>
    </submittedName>
</protein>
<sequence>MPKEGFQSLNTSSAAPAMEHQPVIYPARNVVQASPASPNQAPDYREERMSTPEVAHDPYGTNEESAAIPERLRHPERMFQPAPDNTTHSIAEASGIASASASQAGHSMTAFTPEFAQNGGEFMQGIMANDTSEPGAYSAF</sequence>
<organism evidence="2">
    <name type="scientific">viral metagenome</name>
    <dbReference type="NCBI Taxonomy" id="1070528"/>
    <lineage>
        <taxon>unclassified sequences</taxon>
        <taxon>metagenomes</taxon>
        <taxon>organismal metagenomes</taxon>
    </lineage>
</organism>